<evidence type="ECO:0000313" key="1">
    <source>
        <dbReference type="EMBL" id="RLE48205.1"/>
    </source>
</evidence>
<evidence type="ECO:0008006" key="3">
    <source>
        <dbReference type="Google" id="ProtNLM"/>
    </source>
</evidence>
<accession>A0A497EP20</accession>
<dbReference type="AlphaFoldDB" id="A0A497EP20"/>
<proteinExistence type="predicted"/>
<gene>
    <name evidence="1" type="ORF">DRJ31_07670</name>
</gene>
<dbReference type="EMBL" id="QMQV01000086">
    <property type="protein sequence ID" value="RLE48205.1"/>
    <property type="molecule type" value="Genomic_DNA"/>
</dbReference>
<reference evidence="1 2" key="1">
    <citation type="submission" date="2018-06" db="EMBL/GenBank/DDBJ databases">
        <title>Extensive metabolic versatility and redundancy in microbially diverse, dynamic hydrothermal sediments.</title>
        <authorList>
            <person name="Dombrowski N."/>
            <person name="Teske A."/>
            <person name="Baker B.J."/>
        </authorList>
    </citation>
    <scope>NUCLEOTIDE SEQUENCE [LARGE SCALE GENOMIC DNA]</scope>
    <source>
        <strain evidence="1">B66_G16</strain>
    </source>
</reference>
<sequence>MVRTPVCYFCAKTGVLCATCQDRLDRGEISDIDIEVSKWFIELENSIPQLKDCTVHKAVLGDGLLVILVSCSRGGSSKVLWNRVSKVLSERKKGVNVRVVEKTSSIKKLVEQIVAPVRVIGANTIWLPDGSWESTLKIPRSEVKRLPAEPRVIEQIVKEISGEVVKLVAV</sequence>
<name>A0A497EP20_9CREN</name>
<evidence type="ECO:0000313" key="2">
    <source>
        <dbReference type="Proteomes" id="UP000278475"/>
    </source>
</evidence>
<protein>
    <recommendedName>
        <fullName evidence="3">Transcription elongation factor NusA</fullName>
    </recommendedName>
</protein>
<dbReference type="Proteomes" id="UP000278475">
    <property type="component" value="Unassembled WGS sequence"/>
</dbReference>
<comment type="caution">
    <text evidence="1">The sequence shown here is derived from an EMBL/GenBank/DDBJ whole genome shotgun (WGS) entry which is preliminary data.</text>
</comment>
<organism evidence="1 2">
    <name type="scientific">Thermoproteota archaeon</name>
    <dbReference type="NCBI Taxonomy" id="2056631"/>
    <lineage>
        <taxon>Archaea</taxon>
        <taxon>Thermoproteota</taxon>
    </lineage>
</organism>